<accession>A0A1L7XHM9</accession>
<dbReference type="GO" id="GO:0004386">
    <property type="term" value="F:helicase activity"/>
    <property type="evidence" value="ECO:0007669"/>
    <property type="project" value="UniProtKB-KW"/>
</dbReference>
<name>A0A1L7XHM9_9HELO</name>
<keyword evidence="2" id="KW-1185">Reference proteome</keyword>
<dbReference type="GO" id="GO:0005524">
    <property type="term" value="F:ATP binding"/>
    <property type="evidence" value="ECO:0007669"/>
    <property type="project" value="InterPro"/>
</dbReference>
<gene>
    <name evidence="1" type="ORF">PAC_14416</name>
</gene>
<dbReference type="GO" id="GO:0003677">
    <property type="term" value="F:DNA binding"/>
    <property type="evidence" value="ECO:0007669"/>
    <property type="project" value="InterPro"/>
</dbReference>
<evidence type="ECO:0000313" key="1">
    <source>
        <dbReference type="EMBL" id="CZR64518.1"/>
    </source>
</evidence>
<dbReference type="AlphaFoldDB" id="A0A1L7XHM9"/>
<dbReference type="Proteomes" id="UP000184330">
    <property type="component" value="Unassembled WGS sequence"/>
</dbReference>
<proteinExistence type="predicted"/>
<dbReference type="SUPFAM" id="SSF52540">
    <property type="entry name" value="P-loop containing nucleoside triphosphate hydrolases"/>
    <property type="match status" value="1"/>
</dbReference>
<organism evidence="1 2">
    <name type="scientific">Phialocephala subalpina</name>
    <dbReference type="NCBI Taxonomy" id="576137"/>
    <lineage>
        <taxon>Eukaryota</taxon>
        <taxon>Fungi</taxon>
        <taxon>Dikarya</taxon>
        <taxon>Ascomycota</taxon>
        <taxon>Pezizomycotina</taxon>
        <taxon>Leotiomycetes</taxon>
        <taxon>Helotiales</taxon>
        <taxon>Mollisiaceae</taxon>
        <taxon>Phialocephala</taxon>
        <taxon>Phialocephala fortinii species complex</taxon>
    </lineage>
</organism>
<evidence type="ECO:0008006" key="3">
    <source>
        <dbReference type="Google" id="ProtNLM"/>
    </source>
</evidence>
<dbReference type="GO" id="GO:0016787">
    <property type="term" value="F:hydrolase activity"/>
    <property type="evidence" value="ECO:0007669"/>
    <property type="project" value="InterPro"/>
</dbReference>
<reference evidence="1 2" key="1">
    <citation type="submission" date="2016-03" db="EMBL/GenBank/DDBJ databases">
        <authorList>
            <person name="Ploux O."/>
        </authorList>
    </citation>
    <scope>NUCLEOTIDE SEQUENCE [LARGE SCALE GENOMIC DNA]</scope>
    <source>
        <strain evidence="1 2">UAMH 11012</strain>
    </source>
</reference>
<dbReference type="InterPro" id="IPR027417">
    <property type="entry name" value="P-loop_NTPase"/>
</dbReference>
<dbReference type="Gene3D" id="3.40.50.300">
    <property type="entry name" value="P-loop containing nucleotide triphosphate hydrolases"/>
    <property type="match status" value="1"/>
</dbReference>
<protein>
    <recommendedName>
        <fullName evidence="3">Helicase/UvrB N-terminal domain-containing protein</fullName>
    </recommendedName>
</protein>
<sequence>MFLSNRKHYLERLDQATDYKWRAKVIGIEPGIGTEYNIAFLATQPPGHPSIDTLAEHGYRAFFKFSRQPDYCQYILGSMDGVIFPASQPKTWQVGRYSIREILMGRGGHRPVPHKRMNADGPSVMAARTRMNAEQKEAFDELFKSFFTIVISPTGCGKTMLASTFCAACAQSGERVLVLASSQADLRQLHNLSISAANDLDVSERLTNGMFLVNTMSSIDSGWLSELLSKS</sequence>
<evidence type="ECO:0000313" key="2">
    <source>
        <dbReference type="Proteomes" id="UP000184330"/>
    </source>
</evidence>
<dbReference type="OrthoDB" id="3561129at2759"/>
<dbReference type="Pfam" id="PF13604">
    <property type="entry name" value="AAA_30"/>
    <property type="match status" value="1"/>
</dbReference>
<dbReference type="EMBL" id="FJOG01000027">
    <property type="protein sequence ID" value="CZR64518.1"/>
    <property type="molecule type" value="Genomic_DNA"/>
</dbReference>